<feature type="domain" description="Nudix hydrolase" evidence="3">
    <location>
        <begin position="47"/>
        <end position="177"/>
    </location>
</feature>
<dbReference type="InterPro" id="IPR015797">
    <property type="entry name" value="NUDIX_hydrolase-like_dom_sf"/>
</dbReference>
<evidence type="ECO:0000259" key="3">
    <source>
        <dbReference type="PROSITE" id="PS51462"/>
    </source>
</evidence>
<reference evidence="4 5" key="1">
    <citation type="submission" date="2013-09" db="EMBL/GenBank/DDBJ databases">
        <title>Whole genome sequencing of Halarchaeum acidiphilum strain MH1-52-1.</title>
        <authorList>
            <person name="Shimane Y."/>
            <person name="Minegishi H."/>
            <person name="Nishi S."/>
            <person name="Echigo A."/>
            <person name="Shuto A."/>
            <person name="Konishi M."/>
            <person name="Ito T."/>
            <person name="Ohkuma M."/>
            <person name="Ohta Y."/>
            <person name="Nagano Y."/>
            <person name="Tsubouchi T."/>
            <person name="Mori K."/>
            <person name="Usui K."/>
            <person name="Kamekura M."/>
            <person name="Usami R."/>
            <person name="Takaki Y."/>
            <person name="Hatada Y."/>
        </authorList>
    </citation>
    <scope>NUCLEOTIDE SEQUENCE [LARGE SCALE GENOMIC DNA]</scope>
    <source>
        <strain evidence="4 5">JCM 16109</strain>
    </source>
</reference>
<evidence type="ECO:0000313" key="4">
    <source>
        <dbReference type="EMBL" id="GAD52221.1"/>
    </source>
</evidence>
<proteinExistence type="predicted"/>
<name>U2YEI5_9EURY</name>
<dbReference type="GO" id="GO:0006753">
    <property type="term" value="P:nucleoside phosphate metabolic process"/>
    <property type="evidence" value="ECO:0007669"/>
    <property type="project" value="TreeGrafter"/>
</dbReference>
<evidence type="ECO:0000256" key="2">
    <source>
        <dbReference type="ARBA" id="ARBA00022801"/>
    </source>
</evidence>
<dbReference type="eggNOG" id="arCOG01073">
    <property type="taxonomic scope" value="Archaea"/>
</dbReference>
<dbReference type="PANTHER" id="PTHR11839:SF18">
    <property type="entry name" value="NUDIX HYDROLASE DOMAIN-CONTAINING PROTEIN"/>
    <property type="match status" value="1"/>
</dbReference>
<keyword evidence="2" id="KW-0378">Hydrolase</keyword>
<evidence type="ECO:0000256" key="1">
    <source>
        <dbReference type="ARBA" id="ARBA00001946"/>
    </source>
</evidence>
<accession>U2YEI5</accession>
<comment type="cofactor">
    <cofactor evidence="1">
        <name>Mg(2+)</name>
        <dbReference type="ChEBI" id="CHEBI:18420"/>
    </cofactor>
</comment>
<keyword evidence="5" id="KW-1185">Reference proteome</keyword>
<dbReference type="EMBL" id="BATA01000017">
    <property type="protein sequence ID" value="GAD52221.1"/>
    <property type="molecule type" value="Genomic_DNA"/>
</dbReference>
<protein>
    <submittedName>
        <fullName evidence="4">ADP-ribose pyrophosphatase</fullName>
    </submittedName>
</protein>
<dbReference type="AlphaFoldDB" id="U2YEI5"/>
<gene>
    <name evidence="4" type="ORF">MBEHAL_0981</name>
</gene>
<dbReference type="CDD" id="cd03424">
    <property type="entry name" value="NUDIX_ADPRase_Nudt5_UGPPase_Nudt14"/>
    <property type="match status" value="1"/>
</dbReference>
<dbReference type="GO" id="GO:0016787">
    <property type="term" value="F:hydrolase activity"/>
    <property type="evidence" value="ECO:0007669"/>
    <property type="project" value="UniProtKB-KW"/>
</dbReference>
<dbReference type="RefSeq" id="WP_020222103.1">
    <property type="nucleotide sequence ID" value="NZ_BANO01000154.1"/>
</dbReference>
<evidence type="ECO:0000313" key="5">
    <source>
        <dbReference type="Proteomes" id="UP000016986"/>
    </source>
</evidence>
<dbReference type="PROSITE" id="PS51462">
    <property type="entry name" value="NUDIX"/>
    <property type="match status" value="1"/>
</dbReference>
<dbReference type="SUPFAM" id="SSF55811">
    <property type="entry name" value="Nudix"/>
    <property type="match status" value="1"/>
</dbReference>
<dbReference type="Gene3D" id="3.90.79.10">
    <property type="entry name" value="Nucleoside Triphosphate Pyrophosphohydrolase"/>
    <property type="match status" value="1"/>
</dbReference>
<dbReference type="PANTHER" id="PTHR11839">
    <property type="entry name" value="UDP/ADP-SUGAR PYROPHOSPHATASE"/>
    <property type="match status" value="1"/>
</dbReference>
<dbReference type="InterPro" id="IPR000086">
    <property type="entry name" value="NUDIX_hydrolase_dom"/>
</dbReference>
<dbReference type="OrthoDB" id="104705at2157"/>
<organism evidence="4 5">
    <name type="scientific">Halarchaeum acidiphilum MH1-52-1</name>
    <dbReference type="NCBI Taxonomy" id="1261545"/>
    <lineage>
        <taxon>Archaea</taxon>
        <taxon>Methanobacteriati</taxon>
        <taxon>Methanobacteriota</taxon>
        <taxon>Stenosarchaea group</taxon>
        <taxon>Halobacteria</taxon>
        <taxon>Halobacteriales</taxon>
        <taxon>Halobacteriaceae</taxon>
    </lineage>
</organism>
<dbReference type="Pfam" id="PF00293">
    <property type="entry name" value="NUDIX"/>
    <property type="match status" value="1"/>
</dbReference>
<sequence>MSDESDGADLAWESIDSDVAYSCPGFDVVHERVVLPDGTESDYDHLDEPPAVVILPFTPDGDVVVIEEWRQAVGRVNRGLPAGSVEPDDADFERAARRELREETGYEADDLTALTALEPSNGVTNTVHHYFAAEGCTPTASQDLDFDEAIDVGTTPYDALYESVRDGDCRDARTALAVLYYETLGPASETARS</sequence>
<comment type="caution">
    <text evidence="4">The sequence shown here is derived from an EMBL/GenBank/DDBJ whole genome shotgun (WGS) entry which is preliminary data.</text>
</comment>
<dbReference type="GO" id="GO:0019693">
    <property type="term" value="P:ribose phosphate metabolic process"/>
    <property type="evidence" value="ECO:0007669"/>
    <property type="project" value="TreeGrafter"/>
</dbReference>
<dbReference type="Proteomes" id="UP000016986">
    <property type="component" value="Unassembled WGS sequence"/>
</dbReference>